<proteinExistence type="predicted"/>
<feature type="compositionally biased region" description="Polar residues" evidence="1">
    <location>
        <begin position="10"/>
        <end position="21"/>
    </location>
</feature>
<keyword evidence="3" id="KW-1185">Reference proteome</keyword>
<dbReference type="Gene3D" id="3.30.230.90">
    <property type="match status" value="1"/>
</dbReference>
<dbReference type="STRING" id="675824.A0A1E3QFW0"/>
<gene>
    <name evidence="2" type="ORF">LIPSTDRAFT_47040</name>
</gene>
<dbReference type="OrthoDB" id="5593278at2759"/>
<evidence type="ECO:0008006" key="4">
    <source>
        <dbReference type="Google" id="ProtNLM"/>
    </source>
</evidence>
<dbReference type="GO" id="GO:0043248">
    <property type="term" value="P:proteasome assembly"/>
    <property type="evidence" value="ECO:0007669"/>
    <property type="project" value="InterPro"/>
</dbReference>
<dbReference type="EMBL" id="KV454289">
    <property type="protein sequence ID" value="ODQ76488.1"/>
    <property type="molecule type" value="Genomic_DNA"/>
</dbReference>
<evidence type="ECO:0000313" key="3">
    <source>
        <dbReference type="Proteomes" id="UP000094385"/>
    </source>
</evidence>
<evidence type="ECO:0000256" key="1">
    <source>
        <dbReference type="SAM" id="MobiDB-lite"/>
    </source>
</evidence>
<protein>
    <recommendedName>
        <fullName evidence="4">Proteasome assembly chaperone 3</fullName>
    </recommendedName>
</protein>
<organism evidence="2 3">
    <name type="scientific">Lipomyces starkeyi NRRL Y-11557</name>
    <dbReference type="NCBI Taxonomy" id="675824"/>
    <lineage>
        <taxon>Eukaryota</taxon>
        <taxon>Fungi</taxon>
        <taxon>Dikarya</taxon>
        <taxon>Ascomycota</taxon>
        <taxon>Saccharomycotina</taxon>
        <taxon>Lipomycetes</taxon>
        <taxon>Lipomycetales</taxon>
        <taxon>Lipomycetaceae</taxon>
        <taxon>Lipomyces</taxon>
    </lineage>
</organism>
<evidence type="ECO:0000313" key="2">
    <source>
        <dbReference type="EMBL" id="ODQ76488.1"/>
    </source>
</evidence>
<reference evidence="2 3" key="1">
    <citation type="journal article" date="2016" name="Proc. Natl. Acad. Sci. U.S.A.">
        <title>Comparative genomics of biotechnologically important yeasts.</title>
        <authorList>
            <person name="Riley R."/>
            <person name="Haridas S."/>
            <person name="Wolfe K.H."/>
            <person name="Lopes M.R."/>
            <person name="Hittinger C.T."/>
            <person name="Goeker M."/>
            <person name="Salamov A.A."/>
            <person name="Wisecaver J.H."/>
            <person name="Long T.M."/>
            <person name="Calvey C.H."/>
            <person name="Aerts A.L."/>
            <person name="Barry K.W."/>
            <person name="Choi C."/>
            <person name="Clum A."/>
            <person name="Coughlan A.Y."/>
            <person name="Deshpande S."/>
            <person name="Douglass A.P."/>
            <person name="Hanson S.J."/>
            <person name="Klenk H.-P."/>
            <person name="LaButti K.M."/>
            <person name="Lapidus A."/>
            <person name="Lindquist E.A."/>
            <person name="Lipzen A.M."/>
            <person name="Meier-Kolthoff J.P."/>
            <person name="Ohm R.A."/>
            <person name="Otillar R.P."/>
            <person name="Pangilinan J.L."/>
            <person name="Peng Y."/>
            <person name="Rokas A."/>
            <person name="Rosa C.A."/>
            <person name="Scheuner C."/>
            <person name="Sibirny A.A."/>
            <person name="Slot J.C."/>
            <person name="Stielow J.B."/>
            <person name="Sun H."/>
            <person name="Kurtzman C.P."/>
            <person name="Blackwell M."/>
            <person name="Grigoriev I.V."/>
            <person name="Jeffries T.W."/>
        </authorList>
    </citation>
    <scope>NUCLEOTIDE SEQUENCE [LARGE SCALE GENOMIC DNA]</scope>
    <source>
        <strain evidence="2 3">NRRL Y-11557</strain>
    </source>
</reference>
<dbReference type="InterPro" id="IPR053720">
    <property type="entry name" value="Psm_Assembly_Chaperone"/>
</dbReference>
<dbReference type="InterPro" id="IPR018788">
    <property type="entry name" value="Proteasome_assmbl_chp_3"/>
</dbReference>
<dbReference type="PANTHER" id="PTHR31051:SF1">
    <property type="entry name" value="PROTEASOME ASSEMBLY CHAPERONE 3"/>
    <property type="match status" value="1"/>
</dbReference>
<dbReference type="Proteomes" id="UP000094385">
    <property type="component" value="Unassembled WGS sequence"/>
</dbReference>
<dbReference type="AlphaFoldDB" id="A0A1E3QFW0"/>
<name>A0A1E3QFW0_LIPST</name>
<sequence length="168" mass="18338">MSAAEVLPGPTTSASNQSTELSPIKTKQVVRHISGKRVDVIAYSFADKIMILVSQNGNLGKMYYVPLVTSPSVQPYSYDMLPTDAGDDYALLPLNHLTPVSVLGASPDDTEGRIYAVLIASLICRQSPDERRLIVVGMAHDLGGESVTDENREMVVDVLQMIDECRVW</sequence>
<feature type="region of interest" description="Disordered" evidence="1">
    <location>
        <begin position="1"/>
        <end position="21"/>
    </location>
</feature>
<dbReference type="PANTHER" id="PTHR31051">
    <property type="entry name" value="PROTEASOME ASSEMBLY CHAPERONE 3"/>
    <property type="match status" value="1"/>
</dbReference>
<accession>A0A1E3QFW0</accession>